<proteinExistence type="predicted"/>
<sequence length="295" mass="32400">MKVNSGFHWTLRRNEECRLRDCKVAIFGGTGGLGREIGLLLASLGSDVLVIGQNFKDNGKSNISFVKADLSSIKTSKALASEIPAESLDVVLFTAGIFASPSREETAEGLERDLATSYLNRLEIIDNIAPRMKKERNLLGFKPRIFLMGYPGSGELGTIDDLNQEQSYGFMKAHMITVAGNEALVIANAEKYPHVNFFGLNPGIVKTNIRNNLLGEDSWKSYVVEGIIGIFTQTPDSYASSIVPLLLASEIEQKSGSLFDNKGREIFASEGMSKIYAEKYLRVSRELLTSKITGF</sequence>
<dbReference type="Gene3D" id="3.40.50.720">
    <property type="entry name" value="NAD(P)-binding Rossmann-like Domain"/>
    <property type="match status" value="1"/>
</dbReference>
<keyword evidence="3" id="KW-1185">Reference proteome</keyword>
<dbReference type="EMBL" id="HG316460">
    <property type="protein sequence ID" value="CDF90664.1"/>
    <property type="molecule type" value="Genomic_DNA"/>
</dbReference>
<protein>
    <submittedName>
        <fullName evidence="2">ZYBA0S07-06282g1_1</fullName>
    </submittedName>
</protein>
<evidence type="ECO:0000313" key="2">
    <source>
        <dbReference type="EMBL" id="CDF90664.1"/>
    </source>
</evidence>
<dbReference type="Proteomes" id="UP000019375">
    <property type="component" value="Unassembled WGS sequence"/>
</dbReference>
<dbReference type="PANTHER" id="PTHR47534">
    <property type="entry name" value="YALI0E05731P"/>
    <property type="match status" value="1"/>
</dbReference>
<dbReference type="PANTHER" id="PTHR47534:SF3">
    <property type="entry name" value="ALCOHOL DEHYDROGENASE-LIKE C-TERMINAL DOMAIN-CONTAINING PROTEIN"/>
    <property type="match status" value="1"/>
</dbReference>
<evidence type="ECO:0000313" key="3">
    <source>
        <dbReference type="Proteomes" id="UP000019375"/>
    </source>
</evidence>
<dbReference type="SUPFAM" id="SSF51735">
    <property type="entry name" value="NAD(P)-binding Rossmann-fold domains"/>
    <property type="match status" value="1"/>
</dbReference>
<accession>A0A8J2T809</accession>
<evidence type="ECO:0000256" key="1">
    <source>
        <dbReference type="ARBA" id="ARBA00023002"/>
    </source>
</evidence>
<name>A0A8J2T809_ZYGB2</name>
<dbReference type="GO" id="GO:0016491">
    <property type="term" value="F:oxidoreductase activity"/>
    <property type="evidence" value="ECO:0007669"/>
    <property type="project" value="UniProtKB-KW"/>
</dbReference>
<reference evidence="3" key="1">
    <citation type="journal article" date="2013" name="Genome Announc.">
        <title>Genome sequence of the food spoilage yeast Zygosaccharomyces bailii CLIB 213(T).</title>
        <authorList>
            <person name="Galeote V."/>
            <person name="Bigey F."/>
            <person name="Devillers H."/>
            <person name="Neuveglise C."/>
            <person name="Dequin S."/>
        </authorList>
    </citation>
    <scope>NUCLEOTIDE SEQUENCE [LARGE SCALE GENOMIC DNA]</scope>
    <source>
        <strain evidence="3">CLIB 213 / ATCC 58445 / CBS 680 / CCRC 21525 / NBRC 1098 / NCYC 1416 / NRRL Y-2227</strain>
    </source>
</reference>
<organism evidence="2 3">
    <name type="scientific">Zygosaccharomyces bailii (strain CLIB 213 / ATCC 58445 / CBS 680 / BCRC 21525 / NBRC 1098 / NCYC 1416 / NRRL Y-2227)</name>
    <dbReference type="NCBI Taxonomy" id="1333698"/>
    <lineage>
        <taxon>Eukaryota</taxon>
        <taxon>Fungi</taxon>
        <taxon>Dikarya</taxon>
        <taxon>Ascomycota</taxon>
        <taxon>Saccharomycotina</taxon>
        <taxon>Saccharomycetes</taxon>
        <taxon>Saccharomycetales</taxon>
        <taxon>Saccharomycetaceae</taxon>
        <taxon>Zygosaccharomyces</taxon>
    </lineage>
</organism>
<dbReference type="InterPro" id="IPR036291">
    <property type="entry name" value="NAD(P)-bd_dom_sf"/>
</dbReference>
<gene>
    <name evidence="2" type="ORF">BN860_06282g</name>
</gene>
<dbReference type="AlphaFoldDB" id="A0A8J2T809"/>
<keyword evidence="1" id="KW-0560">Oxidoreductase</keyword>
<dbReference type="OrthoDB" id="2898509at2759"/>
<dbReference type="InterPro" id="IPR052228">
    <property type="entry name" value="Sec_Metab_Biosynth_Oxidored"/>
</dbReference>